<feature type="signal peptide" evidence="2">
    <location>
        <begin position="1"/>
        <end position="19"/>
    </location>
</feature>
<feature type="coiled-coil region" evidence="1">
    <location>
        <begin position="131"/>
        <end position="158"/>
    </location>
</feature>
<evidence type="ECO:0000313" key="5">
    <source>
        <dbReference type="Proteomes" id="UP000653472"/>
    </source>
</evidence>
<feature type="chain" id="PRO_5037156392" evidence="2">
    <location>
        <begin position="20"/>
        <end position="279"/>
    </location>
</feature>
<feature type="domain" description="Fe/B12 periplasmic-binding" evidence="3">
    <location>
        <begin position="24"/>
        <end position="278"/>
    </location>
</feature>
<keyword evidence="2" id="KW-0732">Signal</keyword>
<keyword evidence="1" id="KW-0175">Coiled coil</keyword>
<dbReference type="InterPro" id="IPR002491">
    <property type="entry name" value="ABC_transptr_periplasmic_BD"/>
</dbReference>
<evidence type="ECO:0000256" key="2">
    <source>
        <dbReference type="SAM" id="SignalP"/>
    </source>
</evidence>
<accession>A0A969W8I1</accession>
<dbReference type="SUPFAM" id="SSF53807">
    <property type="entry name" value="Helical backbone' metal receptor"/>
    <property type="match status" value="1"/>
</dbReference>
<dbReference type="Pfam" id="PF01497">
    <property type="entry name" value="Peripla_BP_2"/>
    <property type="match status" value="1"/>
</dbReference>
<keyword evidence="5" id="KW-1185">Reference proteome</keyword>
<dbReference type="Proteomes" id="UP000653472">
    <property type="component" value="Unassembled WGS sequence"/>
</dbReference>
<gene>
    <name evidence="4" type="ORF">G7Y82_08525</name>
</gene>
<sequence>MHKWLLSFALLVGVPAAQAADGARVIALGGDVTEVVYALGAGDELVAVDSTSIWPAAARALPDVGYVRQLGAEGIVALRPTLVIATHDVGPPTVVSQLRDAGIDVQVVPETRTPAQIAAKVRSIGALLDRRAAAEALASAIERQAQTLQTKVAAMKTRPRTVFVMSAASGALMVAGRGTAADAAIALAGGDNVVRAYSGYKPLTPESLIALKPDVLLLMDTGGGVDADALLAQPAVAQTPAGRARRVIAVDGQALLGFSMRTVDDAAKLQARLAALDAP</sequence>
<proteinExistence type="predicted"/>
<name>A0A969W8I1_9GAMM</name>
<dbReference type="PANTHER" id="PTHR30535:SF4">
    <property type="entry name" value="HEMIN-BINDING PERIPLASMIC PROTEIN HMUT"/>
    <property type="match status" value="1"/>
</dbReference>
<evidence type="ECO:0000256" key="1">
    <source>
        <dbReference type="SAM" id="Coils"/>
    </source>
</evidence>
<dbReference type="PANTHER" id="PTHR30535">
    <property type="entry name" value="VITAMIN B12-BINDING PROTEIN"/>
    <property type="match status" value="1"/>
</dbReference>
<evidence type="ECO:0000259" key="3">
    <source>
        <dbReference type="PROSITE" id="PS50983"/>
    </source>
</evidence>
<protein>
    <submittedName>
        <fullName evidence="4">ABC transporter substrate-binding protein</fullName>
    </submittedName>
</protein>
<comment type="caution">
    <text evidence="4">The sequence shown here is derived from an EMBL/GenBank/DDBJ whole genome shotgun (WGS) entry which is preliminary data.</text>
</comment>
<evidence type="ECO:0000313" key="4">
    <source>
        <dbReference type="EMBL" id="NKF22362.1"/>
    </source>
</evidence>
<dbReference type="Gene3D" id="3.40.50.1980">
    <property type="entry name" value="Nitrogenase molybdenum iron protein domain"/>
    <property type="match status" value="2"/>
</dbReference>
<dbReference type="EMBL" id="JAAVXB010000004">
    <property type="protein sequence ID" value="NKF22362.1"/>
    <property type="molecule type" value="Genomic_DNA"/>
</dbReference>
<dbReference type="AlphaFoldDB" id="A0A969W8I1"/>
<dbReference type="InterPro" id="IPR050902">
    <property type="entry name" value="ABC_Transporter_SBP"/>
</dbReference>
<dbReference type="PROSITE" id="PS50983">
    <property type="entry name" value="FE_B12_PBP"/>
    <property type="match status" value="1"/>
</dbReference>
<dbReference type="RefSeq" id="WP_168147627.1">
    <property type="nucleotide sequence ID" value="NZ_JAAVXB010000004.1"/>
</dbReference>
<reference evidence="4" key="1">
    <citation type="submission" date="2020-03" db="EMBL/GenBank/DDBJ databases">
        <title>Solimonas marina sp. nov., isolated from deep seawater of the Pacific Ocean.</title>
        <authorList>
            <person name="Liu X."/>
            <person name="Lai Q."/>
            <person name="Sun F."/>
            <person name="Gai Y."/>
            <person name="Li G."/>
            <person name="Shao Z."/>
        </authorList>
    </citation>
    <scope>NUCLEOTIDE SEQUENCE</scope>
    <source>
        <strain evidence="4">C16B3</strain>
    </source>
</reference>
<organism evidence="4 5">
    <name type="scientific">Solimonas marina</name>
    <dbReference type="NCBI Taxonomy" id="2714601"/>
    <lineage>
        <taxon>Bacteria</taxon>
        <taxon>Pseudomonadati</taxon>
        <taxon>Pseudomonadota</taxon>
        <taxon>Gammaproteobacteria</taxon>
        <taxon>Nevskiales</taxon>
        <taxon>Nevskiaceae</taxon>
        <taxon>Solimonas</taxon>
    </lineage>
</organism>